<evidence type="ECO:0000256" key="1">
    <source>
        <dbReference type="ARBA" id="ARBA00023125"/>
    </source>
</evidence>
<protein>
    <submittedName>
        <fullName evidence="4">Transcriptional regulator</fullName>
    </submittedName>
</protein>
<evidence type="ECO:0000313" key="4">
    <source>
        <dbReference type="EMBL" id="GHO97824.1"/>
    </source>
</evidence>
<dbReference type="Gene3D" id="1.10.357.10">
    <property type="entry name" value="Tetracycline Repressor, domain 2"/>
    <property type="match status" value="1"/>
</dbReference>
<dbReference type="RefSeq" id="WP_220208606.1">
    <property type="nucleotide sequence ID" value="NZ_BNJK01000002.1"/>
</dbReference>
<dbReference type="InterPro" id="IPR001647">
    <property type="entry name" value="HTH_TetR"/>
</dbReference>
<keyword evidence="1 2" id="KW-0238">DNA-binding</keyword>
<dbReference type="InterPro" id="IPR009057">
    <property type="entry name" value="Homeodomain-like_sf"/>
</dbReference>
<proteinExistence type="predicted"/>
<dbReference type="Proteomes" id="UP000597444">
    <property type="component" value="Unassembled WGS sequence"/>
</dbReference>
<dbReference type="GO" id="GO:0003677">
    <property type="term" value="F:DNA binding"/>
    <property type="evidence" value="ECO:0007669"/>
    <property type="project" value="UniProtKB-UniRule"/>
</dbReference>
<dbReference type="PANTHER" id="PTHR43479">
    <property type="entry name" value="ACREF/ENVCD OPERON REPRESSOR-RELATED"/>
    <property type="match status" value="1"/>
</dbReference>
<evidence type="ECO:0000259" key="3">
    <source>
        <dbReference type="PROSITE" id="PS50977"/>
    </source>
</evidence>
<dbReference type="SUPFAM" id="SSF46689">
    <property type="entry name" value="Homeodomain-like"/>
    <property type="match status" value="1"/>
</dbReference>
<dbReference type="AlphaFoldDB" id="A0A8J3N4A7"/>
<evidence type="ECO:0000256" key="2">
    <source>
        <dbReference type="PROSITE-ProRule" id="PRU00335"/>
    </source>
</evidence>
<gene>
    <name evidence="4" type="primary">yxcB_2</name>
    <name evidence="4" type="ORF">KSF_078720</name>
</gene>
<dbReference type="InterPro" id="IPR023772">
    <property type="entry name" value="DNA-bd_HTH_TetR-type_CS"/>
</dbReference>
<dbReference type="PANTHER" id="PTHR43479:SF7">
    <property type="entry name" value="TETR-FAMILY TRANSCRIPTIONAL REGULATOR"/>
    <property type="match status" value="1"/>
</dbReference>
<accession>A0A8J3N4A7</accession>
<feature type="DNA-binding region" description="H-T-H motif" evidence="2">
    <location>
        <begin position="36"/>
        <end position="55"/>
    </location>
</feature>
<dbReference type="Pfam" id="PF00440">
    <property type="entry name" value="TetR_N"/>
    <property type="match status" value="1"/>
</dbReference>
<dbReference type="EMBL" id="BNJK01000002">
    <property type="protein sequence ID" value="GHO97824.1"/>
    <property type="molecule type" value="Genomic_DNA"/>
</dbReference>
<reference evidence="4" key="1">
    <citation type="submission" date="2020-10" db="EMBL/GenBank/DDBJ databases">
        <title>Taxonomic study of unclassified bacteria belonging to the class Ktedonobacteria.</title>
        <authorList>
            <person name="Yabe S."/>
            <person name="Wang C.M."/>
            <person name="Zheng Y."/>
            <person name="Sakai Y."/>
            <person name="Cavaletti L."/>
            <person name="Monciardini P."/>
            <person name="Donadio S."/>
        </authorList>
    </citation>
    <scope>NUCLEOTIDE SEQUENCE</scope>
    <source>
        <strain evidence="4">ID150040</strain>
    </source>
</reference>
<name>A0A8J3N4A7_9CHLR</name>
<sequence>MATPSKNVDRRAQRTRQVLEQAFLNILQEKGLTAMSIQELTERANVHRGTFYAHFADKYALLEAIIREGFRDVLTGMLPPQSQWERKTLYLLTQTTLDYFKNMYRTCPPLDIVDPLIEQTIREELATHLVIWLKQNRNTQMRWRIPVEMMAQFMSWTILGAAIQWSQDTIAMSSEQMTHNVVLMLLEGVTHQASNALPG</sequence>
<dbReference type="InterPro" id="IPR050624">
    <property type="entry name" value="HTH-type_Tx_Regulator"/>
</dbReference>
<keyword evidence="5" id="KW-1185">Reference proteome</keyword>
<comment type="caution">
    <text evidence="4">The sequence shown here is derived from an EMBL/GenBank/DDBJ whole genome shotgun (WGS) entry which is preliminary data.</text>
</comment>
<dbReference type="PROSITE" id="PS01081">
    <property type="entry name" value="HTH_TETR_1"/>
    <property type="match status" value="1"/>
</dbReference>
<organism evidence="4 5">
    <name type="scientific">Reticulibacter mediterranei</name>
    <dbReference type="NCBI Taxonomy" id="2778369"/>
    <lineage>
        <taxon>Bacteria</taxon>
        <taxon>Bacillati</taxon>
        <taxon>Chloroflexota</taxon>
        <taxon>Ktedonobacteria</taxon>
        <taxon>Ktedonobacterales</taxon>
        <taxon>Reticulibacteraceae</taxon>
        <taxon>Reticulibacter</taxon>
    </lineage>
</organism>
<dbReference type="PROSITE" id="PS50977">
    <property type="entry name" value="HTH_TETR_2"/>
    <property type="match status" value="1"/>
</dbReference>
<evidence type="ECO:0000313" key="5">
    <source>
        <dbReference type="Proteomes" id="UP000597444"/>
    </source>
</evidence>
<feature type="domain" description="HTH tetR-type" evidence="3">
    <location>
        <begin position="13"/>
        <end position="73"/>
    </location>
</feature>